<keyword evidence="1" id="KW-1133">Transmembrane helix</keyword>
<feature type="transmembrane region" description="Helical" evidence="1">
    <location>
        <begin position="6"/>
        <end position="26"/>
    </location>
</feature>
<accession>A0A9Q7SEL2</accession>
<organism evidence="2 3">
    <name type="scientific">Mycobacteroides abscessus subsp. bolletii</name>
    <dbReference type="NCBI Taxonomy" id="319705"/>
    <lineage>
        <taxon>Bacteria</taxon>
        <taxon>Bacillati</taxon>
        <taxon>Actinomycetota</taxon>
        <taxon>Actinomycetes</taxon>
        <taxon>Mycobacteriales</taxon>
        <taxon>Mycobacteriaceae</taxon>
        <taxon>Mycobacteroides</taxon>
        <taxon>Mycobacteroides abscessus</taxon>
    </lineage>
</organism>
<reference evidence="2 3" key="1">
    <citation type="submission" date="2016-11" db="EMBL/GenBank/DDBJ databases">
        <authorList>
            <consortium name="Pathogen Informatics"/>
        </authorList>
    </citation>
    <scope>NUCLEOTIDE SEQUENCE [LARGE SCALE GENOMIC DNA]</scope>
    <source>
        <strain evidence="2 3">968</strain>
    </source>
</reference>
<keyword evidence="1" id="KW-0812">Transmembrane</keyword>
<gene>
    <name evidence="2" type="ORF">SAMEA2275694_02534</name>
</gene>
<comment type="caution">
    <text evidence="2">The sequence shown here is derived from an EMBL/GenBank/DDBJ whole genome shotgun (WGS) entry which is preliminary data.</text>
</comment>
<keyword evidence="1" id="KW-0472">Membrane</keyword>
<evidence type="ECO:0000256" key="1">
    <source>
        <dbReference type="SAM" id="Phobius"/>
    </source>
</evidence>
<name>A0A9Q7SEL2_9MYCO</name>
<dbReference type="EMBL" id="FSFA01000003">
    <property type="protein sequence ID" value="SHX41148.1"/>
    <property type="molecule type" value="Genomic_DNA"/>
</dbReference>
<sequence>MPVTVSMIALAVFLGLFLATAVLLIMRMSGVFN</sequence>
<dbReference type="AlphaFoldDB" id="A0A9Q7SEL2"/>
<protein>
    <recommendedName>
        <fullName evidence="4">Transmembrane protein</fullName>
    </recommendedName>
</protein>
<evidence type="ECO:0000313" key="3">
    <source>
        <dbReference type="Proteomes" id="UP000185183"/>
    </source>
</evidence>
<dbReference type="Proteomes" id="UP000185183">
    <property type="component" value="Unassembled WGS sequence"/>
</dbReference>
<evidence type="ECO:0000313" key="2">
    <source>
        <dbReference type="EMBL" id="SHX41148.1"/>
    </source>
</evidence>
<proteinExistence type="predicted"/>
<evidence type="ECO:0008006" key="4">
    <source>
        <dbReference type="Google" id="ProtNLM"/>
    </source>
</evidence>